<protein>
    <submittedName>
        <fullName evidence="8">Type II secretion system F domain</fullName>
    </submittedName>
</protein>
<feature type="transmembrane region" description="Helical" evidence="6">
    <location>
        <begin position="91"/>
        <end position="112"/>
    </location>
</feature>
<dbReference type="Proteomes" id="UP000001304">
    <property type="component" value="Chromosome"/>
</dbReference>
<keyword evidence="5 6" id="KW-0472">Membrane</keyword>
<feature type="transmembrane region" description="Helical" evidence="6">
    <location>
        <begin position="538"/>
        <end position="561"/>
    </location>
</feature>
<feature type="transmembrane region" description="Helical" evidence="6">
    <location>
        <begin position="243"/>
        <end position="267"/>
    </location>
</feature>
<dbReference type="PANTHER" id="PTHR35402">
    <property type="entry name" value="INTEGRAL MEMBRANE PROTEIN-RELATED"/>
    <property type="match status" value="1"/>
</dbReference>
<name>E0SRU7_IGNAA</name>
<evidence type="ECO:0000256" key="6">
    <source>
        <dbReference type="SAM" id="Phobius"/>
    </source>
</evidence>
<evidence type="ECO:0000256" key="3">
    <source>
        <dbReference type="ARBA" id="ARBA00022692"/>
    </source>
</evidence>
<dbReference type="GO" id="GO:0005886">
    <property type="term" value="C:plasma membrane"/>
    <property type="evidence" value="ECO:0007669"/>
    <property type="project" value="UniProtKB-SubCell"/>
</dbReference>
<dbReference type="Pfam" id="PF00482">
    <property type="entry name" value="T2SSF"/>
    <property type="match status" value="2"/>
</dbReference>
<sequence>MSQERIRRVGRRVRPPTVGEIFTALSLTLFERWGRSLAKSFEFEKLFERAGLNVHPVKYASETIALTIFSAIFSIVGFVLVFLFIPLNIIQLILGLMIAVIIPIMVFVYRLTKPYIMISNRKNSVESELPFFMAYVSTMARGGYSLEKLIERVSQLKIFSGIRLEAQRIVTHMKMFGEDPITALDRVAMNHPSTRFRDVMLGYTTTLRSGGDVVHYLETRTREVFESRMNEIRALFGRLASYLEVYTVFGVIMAIAVFIFFAVSGALTAAQAARMSPEGLESIPIDITMPALFNFLVLPMMGLAILLVTHMTQPKTPVRFAKPYTTLVTYLPVSIAVSILILILAGGIDIFMGRLGLKQVEAALLAFLGGILTISIPTWIAYRKEVKGHKGLVKSTADFLRDLSEIRKTGLSPEKCIILLSARNYKNLTPVVSRAGAALSIGLSLEEALRKALRGVKEWFTIASFRFLTDSILVGGGSPEVIDTLARFTETLSELEEETRRRMRSQVFLPYFGSAMLSSMPIIILYMLLSIANIKLTAVAPLILILSLGAAINSFLMGIIAGKVSESTVAAGFKHATILTTVSTMISIATIMVLTR</sequence>
<evidence type="ECO:0000256" key="2">
    <source>
        <dbReference type="ARBA" id="ARBA00022475"/>
    </source>
</evidence>
<comment type="subcellular location">
    <subcellularLocation>
        <location evidence="1">Cell membrane</location>
        <topology evidence="1">Multi-pass membrane protein</topology>
    </subcellularLocation>
</comment>
<evidence type="ECO:0000256" key="1">
    <source>
        <dbReference type="ARBA" id="ARBA00004651"/>
    </source>
</evidence>
<feature type="transmembrane region" description="Helical" evidence="6">
    <location>
        <begin position="363"/>
        <end position="382"/>
    </location>
</feature>
<dbReference type="EMBL" id="CP002098">
    <property type="protein sequence ID" value="ADM28478.1"/>
    <property type="molecule type" value="Genomic_DNA"/>
</dbReference>
<feature type="transmembrane region" description="Helical" evidence="6">
    <location>
        <begin position="573"/>
        <end position="594"/>
    </location>
</feature>
<evidence type="ECO:0000313" key="9">
    <source>
        <dbReference type="Proteomes" id="UP000001304"/>
    </source>
</evidence>
<organism evidence="8 9">
    <name type="scientific">Ignisphaera aggregans (strain DSM 17230 / JCM 13409 / AQ1.S1)</name>
    <dbReference type="NCBI Taxonomy" id="583356"/>
    <lineage>
        <taxon>Archaea</taxon>
        <taxon>Thermoproteota</taxon>
        <taxon>Thermoprotei</taxon>
        <taxon>Desulfurococcales</taxon>
        <taxon>Desulfurococcaceae</taxon>
        <taxon>Ignisphaera</taxon>
    </lineage>
</organism>
<keyword evidence="3 6" id="KW-0812">Transmembrane</keyword>
<proteinExistence type="predicted"/>
<keyword evidence="2" id="KW-1003">Cell membrane</keyword>
<accession>E0SRU7</accession>
<reference evidence="8 9" key="1">
    <citation type="journal article" date="2010" name="Stand. Genomic Sci.">
        <title>Complete genome sequence of Ignisphaera aggregans type strain (AQ1.S1).</title>
        <authorList>
            <person name="Goker M."/>
            <person name="Held B."/>
            <person name="Lapidus A."/>
            <person name="Nolan M."/>
            <person name="Spring S."/>
            <person name="Yasawong M."/>
            <person name="Lucas S."/>
            <person name="Glavina Del Rio T."/>
            <person name="Tice H."/>
            <person name="Cheng J.F."/>
            <person name="Goodwin L."/>
            <person name="Tapia R."/>
            <person name="Pitluck S."/>
            <person name="Liolios K."/>
            <person name="Ivanova N."/>
            <person name="Mavromatis K."/>
            <person name="Mikhailova N."/>
            <person name="Pati A."/>
            <person name="Chen A."/>
            <person name="Palaniappan K."/>
            <person name="Brambilla E."/>
            <person name="Land M."/>
            <person name="Hauser L."/>
            <person name="Chang Y.J."/>
            <person name="Jeffries C.D."/>
            <person name="Brettin T."/>
            <person name="Detter J.C."/>
            <person name="Han C."/>
            <person name="Rohde M."/>
            <person name="Sikorski J."/>
            <person name="Woyke T."/>
            <person name="Bristow J."/>
            <person name="Eisen J.A."/>
            <person name="Markowitz V."/>
            <person name="Hugenholtz P."/>
            <person name="Kyrpides N.C."/>
            <person name="Klenk H.P."/>
        </authorList>
    </citation>
    <scope>NUCLEOTIDE SEQUENCE [LARGE SCALE GENOMIC DNA]</scope>
    <source>
        <strain evidence="9">DSM 17230 / JCM 13409 / AQ1.S1</strain>
    </source>
</reference>
<feature type="transmembrane region" description="Helical" evidence="6">
    <location>
        <begin position="508"/>
        <end position="532"/>
    </location>
</feature>
<dbReference type="STRING" id="583356.Igag_1681"/>
<keyword evidence="4 6" id="KW-1133">Transmembrane helix</keyword>
<feature type="domain" description="Type II secretion system protein GspF" evidence="7">
    <location>
        <begin position="399"/>
        <end position="524"/>
    </location>
</feature>
<dbReference type="AlphaFoldDB" id="E0SRU7"/>
<dbReference type="PANTHER" id="PTHR35402:SF1">
    <property type="entry name" value="TYPE II SECRETION SYSTEM PROTEIN GSPF DOMAIN-CONTAINING PROTEIN"/>
    <property type="match status" value="1"/>
</dbReference>
<evidence type="ECO:0000256" key="5">
    <source>
        <dbReference type="ARBA" id="ARBA00023136"/>
    </source>
</evidence>
<evidence type="ECO:0000259" key="7">
    <source>
        <dbReference type="Pfam" id="PF00482"/>
    </source>
</evidence>
<feature type="transmembrane region" description="Helical" evidence="6">
    <location>
        <begin position="329"/>
        <end position="351"/>
    </location>
</feature>
<dbReference type="InterPro" id="IPR056569">
    <property type="entry name" value="ArlJ-like"/>
</dbReference>
<feature type="domain" description="Type II secretion system protein GspF" evidence="7">
    <location>
        <begin position="132"/>
        <end position="260"/>
    </location>
</feature>
<keyword evidence="9" id="KW-1185">Reference proteome</keyword>
<evidence type="ECO:0000313" key="8">
    <source>
        <dbReference type="EMBL" id="ADM28478.1"/>
    </source>
</evidence>
<dbReference type="BioCyc" id="IAGG583356:GHAH-1668-MONOMER"/>
<feature type="transmembrane region" description="Helical" evidence="6">
    <location>
        <begin position="287"/>
        <end position="308"/>
    </location>
</feature>
<dbReference type="InterPro" id="IPR018076">
    <property type="entry name" value="T2SS_GspF_dom"/>
</dbReference>
<evidence type="ECO:0000256" key="4">
    <source>
        <dbReference type="ARBA" id="ARBA00022989"/>
    </source>
</evidence>
<feature type="transmembrane region" description="Helical" evidence="6">
    <location>
        <begin position="64"/>
        <end position="85"/>
    </location>
</feature>
<dbReference type="KEGG" id="iag:Igag_1681"/>
<gene>
    <name evidence="8" type="ordered locus">Igag_1681</name>
</gene>
<dbReference type="HOGENOM" id="CLU_030780_0_0_2"/>